<evidence type="ECO:0000256" key="3">
    <source>
        <dbReference type="ARBA" id="ARBA00022525"/>
    </source>
</evidence>
<name>A0A5N5THR7_9CRUS</name>
<keyword evidence="8" id="KW-1185">Reference proteome</keyword>
<organism evidence="7 8">
    <name type="scientific">Armadillidium nasatum</name>
    <dbReference type="NCBI Taxonomy" id="96803"/>
    <lineage>
        <taxon>Eukaryota</taxon>
        <taxon>Metazoa</taxon>
        <taxon>Ecdysozoa</taxon>
        <taxon>Arthropoda</taxon>
        <taxon>Crustacea</taxon>
        <taxon>Multicrustacea</taxon>
        <taxon>Malacostraca</taxon>
        <taxon>Eumalacostraca</taxon>
        <taxon>Peracarida</taxon>
        <taxon>Isopoda</taxon>
        <taxon>Oniscidea</taxon>
        <taxon>Crinocheta</taxon>
        <taxon>Armadillidiidae</taxon>
        <taxon>Armadillidium</taxon>
    </lineage>
</organism>
<evidence type="ECO:0000259" key="6">
    <source>
        <dbReference type="Pfam" id="PF05826"/>
    </source>
</evidence>
<evidence type="ECO:0000256" key="2">
    <source>
        <dbReference type="ARBA" id="ARBA00004613"/>
    </source>
</evidence>
<dbReference type="Proteomes" id="UP000326759">
    <property type="component" value="Unassembled WGS sequence"/>
</dbReference>
<dbReference type="GO" id="GO:0016042">
    <property type="term" value="P:lipid catabolic process"/>
    <property type="evidence" value="ECO:0007669"/>
    <property type="project" value="UniProtKB-KW"/>
</dbReference>
<dbReference type="GO" id="GO:0004623">
    <property type="term" value="F:phospholipase A2 activity"/>
    <property type="evidence" value="ECO:0007669"/>
    <property type="project" value="InterPro"/>
</dbReference>
<gene>
    <name evidence="7" type="primary">PA2A2</name>
    <name evidence="7" type="ORF">Anas_11101</name>
</gene>
<dbReference type="InterPro" id="IPR036444">
    <property type="entry name" value="PLipase_A2_dom_sf"/>
</dbReference>
<dbReference type="OrthoDB" id="6075074at2759"/>
<dbReference type="Gene3D" id="1.20.90.10">
    <property type="entry name" value="Phospholipase A2 domain"/>
    <property type="match status" value="1"/>
</dbReference>
<dbReference type="GO" id="GO:0050482">
    <property type="term" value="P:arachidonate secretion"/>
    <property type="evidence" value="ECO:0007669"/>
    <property type="project" value="InterPro"/>
</dbReference>
<sequence>MLYRGEDEQIKAQNTLGSFMELRPISLPDMIHLMKLCGDLPRNQIQIEDGNTSSQSRGGRRSSFILPGTLWCGVRDRAPRYENLGPRKRLDNCCRTHDHCPLKVGSFENRYGLTNFGFATRSHCLCDNEFFHCLKNVGNEVANMIANFFFEILRVECLQPLEKKSHHDTLLYPVNNLYYCDAYDEVKKCRFWKKRKVSYDYKFERSIDETQYYDVFIA</sequence>
<accession>A0A5N5THR7</accession>
<dbReference type="Pfam" id="PF05826">
    <property type="entry name" value="Phospholip_A2_2"/>
    <property type="match status" value="1"/>
</dbReference>
<dbReference type="EMBL" id="SEYY01001109">
    <property type="protein sequence ID" value="KAB7505787.1"/>
    <property type="molecule type" value="Genomic_DNA"/>
</dbReference>
<dbReference type="SUPFAM" id="SSF48619">
    <property type="entry name" value="Phospholipase A2, PLA2"/>
    <property type="match status" value="1"/>
</dbReference>
<dbReference type="GO" id="GO:0005576">
    <property type="term" value="C:extracellular region"/>
    <property type="evidence" value="ECO:0007669"/>
    <property type="project" value="UniProtKB-SubCell"/>
</dbReference>
<comment type="cofactor">
    <cofactor evidence="1">
        <name>Ca(2+)</name>
        <dbReference type="ChEBI" id="CHEBI:29108"/>
    </cofactor>
</comment>
<feature type="domain" description="Phospholipase A2-like central" evidence="6">
    <location>
        <begin position="65"/>
        <end position="159"/>
    </location>
</feature>
<dbReference type="PANTHER" id="PTHR12253">
    <property type="entry name" value="RH14732P"/>
    <property type="match status" value="1"/>
</dbReference>
<evidence type="ECO:0000256" key="4">
    <source>
        <dbReference type="ARBA" id="ARBA00022963"/>
    </source>
</evidence>
<dbReference type="InterPro" id="IPR033113">
    <property type="entry name" value="PLA2_histidine"/>
</dbReference>
<evidence type="ECO:0000256" key="5">
    <source>
        <dbReference type="ARBA" id="ARBA00023098"/>
    </source>
</evidence>
<comment type="caution">
    <text evidence="7">The sequence shown here is derived from an EMBL/GenBank/DDBJ whole genome shotgun (WGS) entry which is preliminary data.</text>
</comment>
<keyword evidence="4" id="KW-0442">Lipid degradation</keyword>
<proteinExistence type="predicted"/>
<dbReference type="InterPro" id="IPR016090">
    <property type="entry name" value="PLA2-like_dom"/>
</dbReference>
<dbReference type="GO" id="GO:0006644">
    <property type="term" value="P:phospholipid metabolic process"/>
    <property type="evidence" value="ECO:0007669"/>
    <property type="project" value="InterPro"/>
</dbReference>
<comment type="subcellular location">
    <subcellularLocation>
        <location evidence="2">Secreted</location>
    </subcellularLocation>
</comment>
<reference evidence="7 8" key="1">
    <citation type="journal article" date="2019" name="PLoS Biol.">
        <title>Sex chromosomes control vertical transmission of feminizing Wolbachia symbionts in an isopod.</title>
        <authorList>
            <person name="Becking T."/>
            <person name="Chebbi M.A."/>
            <person name="Giraud I."/>
            <person name="Moumen B."/>
            <person name="Laverre T."/>
            <person name="Caubet Y."/>
            <person name="Peccoud J."/>
            <person name="Gilbert C."/>
            <person name="Cordaux R."/>
        </authorList>
    </citation>
    <scope>NUCLEOTIDE SEQUENCE [LARGE SCALE GENOMIC DNA]</scope>
    <source>
        <strain evidence="7">ANa2</strain>
        <tissue evidence="7">Whole body excluding digestive tract and cuticle</tissue>
    </source>
</reference>
<evidence type="ECO:0000313" key="8">
    <source>
        <dbReference type="Proteomes" id="UP000326759"/>
    </source>
</evidence>
<dbReference type="AlphaFoldDB" id="A0A5N5THR7"/>
<dbReference type="PROSITE" id="PS00118">
    <property type="entry name" value="PA2_HIS"/>
    <property type="match status" value="1"/>
</dbReference>
<keyword evidence="3" id="KW-0964">Secreted</keyword>
<evidence type="ECO:0000313" key="7">
    <source>
        <dbReference type="EMBL" id="KAB7505787.1"/>
    </source>
</evidence>
<keyword evidence="5" id="KW-0443">Lipid metabolism</keyword>
<evidence type="ECO:0000256" key="1">
    <source>
        <dbReference type="ARBA" id="ARBA00001913"/>
    </source>
</evidence>
<protein>
    <submittedName>
        <fullName evidence="7">Acidic phospholipase A2 PA4</fullName>
    </submittedName>
</protein>